<comment type="caution">
    <text evidence="2">The sequence shown here is derived from an EMBL/GenBank/DDBJ whole genome shotgun (WGS) entry which is preliminary data.</text>
</comment>
<evidence type="ECO:0000256" key="1">
    <source>
        <dbReference type="SAM" id="MobiDB-lite"/>
    </source>
</evidence>
<name>A0ABQ9WYW6_9EUKA</name>
<dbReference type="EMBL" id="JARBJD010000289">
    <property type="protein sequence ID" value="KAK2944655.1"/>
    <property type="molecule type" value="Genomic_DNA"/>
</dbReference>
<evidence type="ECO:0000313" key="2">
    <source>
        <dbReference type="EMBL" id="KAK2944655.1"/>
    </source>
</evidence>
<gene>
    <name evidence="2" type="ORF">BLNAU_20401</name>
</gene>
<proteinExistence type="predicted"/>
<evidence type="ECO:0000313" key="3">
    <source>
        <dbReference type="Proteomes" id="UP001281761"/>
    </source>
</evidence>
<organism evidence="2 3">
    <name type="scientific">Blattamonas nauphoetae</name>
    <dbReference type="NCBI Taxonomy" id="2049346"/>
    <lineage>
        <taxon>Eukaryota</taxon>
        <taxon>Metamonada</taxon>
        <taxon>Preaxostyla</taxon>
        <taxon>Oxymonadida</taxon>
        <taxon>Blattamonas</taxon>
    </lineage>
</organism>
<keyword evidence="3" id="KW-1185">Reference proteome</keyword>
<dbReference type="Proteomes" id="UP001281761">
    <property type="component" value="Unassembled WGS sequence"/>
</dbReference>
<reference evidence="2 3" key="1">
    <citation type="journal article" date="2022" name="bioRxiv">
        <title>Genomics of Preaxostyla Flagellates Illuminates Evolutionary Transitions and the Path Towards Mitochondrial Loss.</title>
        <authorList>
            <person name="Novak L.V.F."/>
            <person name="Treitli S.C."/>
            <person name="Pyrih J."/>
            <person name="Halakuc P."/>
            <person name="Pipaliya S.V."/>
            <person name="Vacek V."/>
            <person name="Brzon O."/>
            <person name="Soukal P."/>
            <person name="Eme L."/>
            <person name="Dacks J.B."/>
            <person name="Karnkowska A."/>
            <person name="Elias M."/>
            <person name="Hampl V."/>
        </authorList>
    </citation>
    <scope>NUCLEOTIDE SEQUENCE [LARGE SCALE GENOMIC DNA]</scope>
    <source>
        <strain evidence="2">NAU3</strain>
        <tissue evidence="2">Gut</tissue>
    </source>
</reference>
<sequence>MWLTERSQGWMAGQHGRRVGRQEEKWRAGRTVGLWTEGWGFPPQTMSSQRELGRTQAKNELPPPIEDDSVKDRPIVHTERLQAILSNSTGVLAFIRSYGGGVSELRSEYFLKRADYARFVADVNVSSRFHYPVTDVNEIFFAVEKSQETEVTGEAEGSSNRRCCPSNAVEEEIGLRRENHSNRHSHPDHRENYSSCHKNTHEAGSQVTIFPPLSVFRTRSITLRSCDDKPSNAAEPTVHRMFGVIGGGRDYWTNDAPANINSAFSSTRHITLLATTFHYLLQASAIRLVLEKREPILLVDDKEHEAALLFVVSSGWAHGGREEWLDRNDQLSILPLLFMVRVLSSSLAVIVSFFHWVMSCGLFEISIGIARPDLEKTKDNDGNCPAQMQLETAIDPPVTFTKFTGAYAKLVMKSIVLNVSFPLVTVIAKFTDSVMVWRVESELIVAVMSDEIGAEIAELDLTFTFMSLPAKFEKPVETVSIVVWSLQKEIERTRKRE</sequence>
<feature type="region of interest" description="Disordered" evidence="1">
    <location>
        <begin position="45"/>
        <end position="70"/>
    </location>
</feature>
<accession>A0ABQ9WYW6</accession>
<protein>
    <submittedName>
        <fullName evidence="2">Uncharacterized protein</fullName>
    </submittedName>
</protein>
<feature type="region of interest" description="Disordered" evidence="1">
    <location>
        <begin position="176"/>
        <end position="197"/>
    </location>
</feature>